<proteinExistence type="predicted"/>
<dbReference type="OrthoDB" id="10480008at2759"/>
<reference evidence="2" key="1">
    <citation type="submission" date="2019-07" db="EMBL/GenBank/DDBJ databases">
        <authorList>
            <person name="Palmer J.M."/>
        </authorList>
    </citation>
    <scope>NUCLEOTIDE SEQUENCE</scope>
    <source>
        <strain evidence="2">PC9</strain>
    </source>
</reference>
<sequence length="170" mass="17714">MKSFTSTPFAMTMIALFSGAVIAMPQMGGPLPNGMSGGMMPGQGQPQGMPKYVIHHPFSPFERAVDGAFGTSQPMQQGQQFPQNPQMQNPGQMQGLPQPMANDPNNAAIQPQNGVQLPPGAMPTNQQQQQFGMNPGLNTQMNGAAARGARRQGVAVIGAAAVGAVVALMI</sequence>
<dbReference type="RefSeq" id="XP_036627155.1">
    <property type="nucleotide sequence ID" value="XM_036781300.1"/>
</dbReference>
<evidence type="ECO:0000256" key="1">
    <source>
        <dbReference type="SAM" id="SignalP"/>
    </source>
</evidence>
<dbReference type="Proteomes" id="UP000623687">
    <property type="component" value="Unassembled WGS sequence"/>
</dbReference>
<comment type="caution">
    <text evidence="2">The sequence shown here is derived from an EMBL/GenBank/DDBJ whole genome shotgun (WGS) entry which is preliminary data.</text>
</comment>
<dbReference type="AlphaFoldDB" id="A0A8H6ZP84"/>
<feature type="signal peptide" evidence="1">
    <location>
        <begin position="1"/>
        <end position="23"/>
    </location>
</feature>
<dbReference type="EMBL" id="JACETU010000009">
    <property type="protein sequence ID" value="KAF7421297.1"/>
    <property type="molecule type" value="Genomic_DNA"/>
</dbReference>
<feature type="chain" id="PRO_5034447617" evidence="1">
    <location>
        <begin position="24"/>
        <end position="170"/>
    </location>
</feature>
<keyword evidence="3" id="KW-1185">Reference proteome</keyword>
<evidence type="ECO:0000313" key="3">
    <source>
        <dbReference type="Proteomes" id="UP000623687"/>
    </source>
</evidence>
<evidence type="ECO:0000313" key="2">
    <source>
        <dbReference type="EMBL" id="KAF7421297.1"/>
    </source>
</evidence>
<keyword evidence="1" id="KW-0732">Signal</keyword>
<gene>
    <name evidence="2" type="ORF">PC9H_011819</name>
</gene>
<accession>A0A8H6ZP84</accession>
<dbReference type="GeneID" id="59381637"/>
<protein>
    <submittedName>
        <fullName evidence="2">Uncharacterized protein</fullName>
    </submittedName>
</protein>
<dbReference type="VEuPathDB" id="FungiDB:PC9H_011819"/>
<organism evidence="2 3">
    <name type="scientific">Pleurotus ostreatus</name>
    <name type="common">Oyster mushroom</name>
    <name type="synonym">White-rot fungus</name>
    <dbReference type="NCBI Taxonomy" id="5322"/>
    <lineage>
        <taxon>Eukaryota</taxon>
        <taxon>Fungi</taxon>
        <taxon>Dikarya</taxon>
        <taxon>Basidiomycota</taxon>
        <taxon>Agaricomycotina</taxon>
        <taxon>Agaricomycetes</taxon>
        <taxon>Agaricomycetidae</taxon>
        <taxon>Agaricales</taxon>
        <taxon>Pleurotineae</taxon>
        <taxon>Pleurotaceae</taxon>
        <taxon>Pleurotus</taxon>
    </lineage>
</organism>
<name>A0A8H6ZP84_PLEOS</name>